<organism evidence="7 8">
    <name type="scientific">Granulicella sibirica</name>
    <dbReference type="NCBI Taxonomy" id="2479048"/>
    <lineage>
        <taxon>Bacteria</taxon>
        <taxon>Pseudomonadati</taxon>
        <taxon>Acidobacteriota</taxon>
        <taxon>Terriglobia</taxon>
        <taxon>Terriglobales</taxon>
        <taxon>Acidobacteriaceae</taxon>
        <taxon>Granulicella</taxon>
    </lineage>
</organism>
<proteinExistence type="inferred from homology"/>
<dbReference type="Gene3D" id="1.10.10.10">
    <property type="entry name" value="Winged helix-like DNA-binding domain superfamily/Winged helix DNA-binding domain"/>
    <property type="match status" value="1"/>
</dbReference>
<dbReference type="GO" id="GO:0003677">
    <property type="term" value="F:DNA binding"/>
    <property type="evidence" value="ECO:0007669"/>
    <property type="project" value="UniProtKB-KW"/>
</dbReference>
<evidence type="ECO:0000256" key="5">
    <source>
        <dbReference type="SAM" id="MobiDB-lite"/>
    </source>
</evidence>
<dbReference type="AlphaFoldDB" id="A0A4V1L5M3"/>
<reference evidence="8" key="2">
    <citation type="submission" date="2019-02" db="EMBL/GenBank/DDBJ databases">
        <title>Granulicella sibirica sp. nov., a psychrotolerant acidobacterium isolated from an organic soil layer in forested tundra, West Siberia.</title>
        <authorList>
            <person name="Oshkin I.Y."/>
            <person name="Kulichevskaya I.S."/>
            <person name="Rijpstra W.I.C."/>
            <person name="Sinninghe Damste J.S."/>
            <person name="Rakitin A.L."/>
            <person name="Ravin N.V."/>
            <person name="Dedysh S.N."/>
        </authorList>
    </citation>
    <scope>NUCLEOTIDE SEQUENCE [LARGE SCALE GENOMIC DNA]</scope>
    <source>
        <strain evidence="8">AF10</strain>
    </source>
</reference>
<dbReference type="PANTHER" id="PTHR30346">
    <property type="entry name" value="TRANSCRIPTIONAL DUAL REGULATOR HCAR-RELATED"/>
    <property type="match status" value="1"/>
</dbReference>
<dbReference type="RefSeq" id="WP_161570984.1">
    <property type="nucleotide sequence ID" value="NZ_RDSM01000002.1"/>
</dbReference>
<accession>A0A4V1L5M3</accession>
<dbReference type="OrthoDB" id="9785745at2"/>
<evidence type="ECO:0000313" key="8">
    <source>
        <dbReference type="Proteomes" id="UP000289437"/>
    </source>
</evidence>
<dbReference type="Pfam" id="PF00126">
    <property type="entry name" value="HTH_1"/>
    <property type="match status" value="1"/>
</dbReference>
<evidence type="ECO:0000256" key="1">
    <source>
        <dbReference type="ARBA" id="ARBA00009437"/>
    </source>
</evidence>
<keyword evidence="2" id="KW-0805">Transcription regulation</keyword>
<keyword evidence="8" id="KW-1185">Reference proteome</keyword>
<name>A0A4V1L5M3_9BACT</name>
<dbReference type="CDD" id="cd08414">
    <property type="entry name" value="PBP2_LTTR_aromatics_like"/>
    <property type="match status" value="1"/>
</dbReference>
<dbReference type="InterPro" id="IPR005119">
    <property type="entry name" value="LysR_subst-bd"/>
</dbReference>
<reference evidence="7 8" key="1">
    <citation type="submission" date="2018-11" db="EMBL/GenBank/DDBJ databases">
        <authorList>
            <person name="Mardanov A.V."/>
            <person name="Ravin N.V."/>
            <person name="Dedysh S.N."/>
        </authorList>
    </citation>
    <scope>NUCLEOTIDE SEQUENCE [LARGE SCALE GENOMIC DNA]</scope>
    <source>
        <strain evidence="7 8">AF10</strain>
    </source>
</reference>
<dbReference type="SUPFAM" id="SSF46785">
    <property type="entry name" value="Winged helix' DNA-binding domain"/>
    <property type="match status" value="1"/>
</dbReference>
<evidence type="ECO:0000256" key="3">
    <source>
        <dbReference type="ARBA" id="ARBA00023125"/>
    </source>
</evidence>
<sequence>MDFRIRQLQCFLTLAELLHYGRTARALYMSQPTITFQIKSLEQAFGVPLFERNRQQVSLSRAGLEFRPYAQNIVDTVREAQSRLGEVGSELRLRISCGAIGQALLLPTILRTLAARYPGFDLQISELTTEQQITGLSERKIDALLMVEPLPVKGMRFECLREDSLGVILHRLNPLAARRILSIQDLRESALVVPRLEDSSIRQPFLRSLLAEHGITPSFLEAPHSLSAQLAYVAAGEGVIVGTRYRIGGHPDVVFRPFRERLPRLQLGFAYLSSNVTPALETFRSLVMENTVRRPSPYRSTPEPQRWPLSEPAAHPAPLS</sequence>
<dbReference type="InterPro" id="IPR000847">
    <property type="entry name" value="LysR_HTH_N"/>
</dbReference>
<feature type="domain" description="HTH lysR-type" evidence="6">
    <location>
        <begin position="1"/>
        <end position="60"/>
    </location>
</feature>
<dbReference type="GO" id="GO:0003700">
    <property type="term" value="F:DNA-binding transcription factor activity"/>
    <property type="evidence" value="ECO:0007669"/>
    <property type="project" value="InterPro"/>
</dbReference>
<dbReference type="InterPro" id="IPR036388">
    <property type="entry name" value="WH-like_DNA-bd_sf"/>
</dbReference>
<dbReference type="PRINTS" id="PR00039">
    <property type="entry name" value="HTHLYSR"/>
</dbReference>
<dbReference type="Proteomes" id="UP000289437">
    <property type="component" value="Unassembled WGS sequence"/>
</dbReference>
<dbReference type="PROSITE" id="PS50931">
    <property type="entry name" value="HTH_LYSR"/>
    <property type="match status" value="1"/>
</dbReference>
<dbReference type="PANTHER" id="PTHR30346:SF0">
    <property type="entry name" value="HCA OPERON TRANSCRIPTIONAL ACTIVATOR HCAR"/>
    <property type="match status" value="1"/>
</dbReference>
<dbReference type="InterPro" id="IPR036390">
    <property type="entry name" value="WH_DNA-bd_sf"/>
</dbReference>
<evidence type="ECO:0000256" key="4">
    <source>
        <dbReference type="ARBA" id="ARBA00023163"/>
    </source>
</evidence>
<dbReference type="EMBL" id="RDSM01000002">
    <property type="protein sequence ID" value="RXH56264.1"/>
    <property type="molecule type" value="Genomic_DNA"/>
</dbReference>
<dbReference type="Gene3D" id="3.40.190.10">
    <property type="entry name" value="Periplasmic binding protein-like II"/>
    <property type="match status" value="2"/>
</dbReference>
<feature type="region of interest" description="Disordered" evidence="5">
    <location>
        <begin position="294"/>
        <end position="320"/>
    </location>
</feature>
<dbReference type="Pfam" id="PF03466">
    <property type="entry name" value="LysR_substrate"/>
    <property type="match status" value="1"/>
</dbReference>
<evidence type="ECO:0000259" key="6">
    <source>
        <dbReference type="PROSITE" id="PS50931"/>
    </source>
</evidence>
<dbReference type="FunFam" id="1.10.10.10:FF:000001">
    <property type="entry name" value="LysR family transcriptional regulator"/>
    <property type="match status" value="1"/>
</dbReference>
<keyword evidence="4" id="KW-0804">Transcription</keyword>
<keyword evidence="3" id="KW-0238">DNA-binding</keyword>
<comment type="caution">
    <text evidence="7">The sequence shown here is derived from an EMBL/GenBank/DDBJ whole genome shotgun (WGS) entry which is preliminary data.</text>
</comment>
<comment type="similarity">
    <text evidence="1">Belongs to the LysR transcriptional regulatory family.</text>
</comment>
<evidence type="ECO:0000256" key="2">
    <source>
        <dbReference type="ARBA" id="ARBA00023015"/>
    </source>
</evidence>
<dbReference type="SUPFAM" id="SSF53850">
    <property type="entry name" value="Periplasmic binding protein-like II"/>
    <property type="match status" value="1"/>
</dbReference>
<evidence type="ECO:0000313" key="7">
    <source>
        <dbReference type="EMBL" id="RXH56264.1"/>
    </source>
</evidence>
<protein>
    <submittedName>
        <fullName evidence="7">LysR-family transcriptional regulatory protein</fullName>
    </submittedName>
</protein>
<dbReference type="GO" id="GO:0032993">
    <property type="term" value="C:protein-DNA complex"/>
    <property type="evidence" value="ECO:0007669"/>
    <property type="project" value="TreeGrafter"/>
</dbReference>
<gene>
    <name evidence="7" type="ORF">GRAN_3121</name>
</gene>